<evidence type="ECO:0000313" key="3">
    <source>
        <dbReference type="Proteomes" id="UP000252008"/>
    </source>
</evidence>
<name>A0A375YB55_MYCPF</name>
<dbReference type="CDD" id="cd05154">
    <property type="entry name" value="ACAD10_11_N-like"/>
    <property type="match status" value="1"/>
</dbReference>
<dbReference type="Pfam" id="PF01636">
    <property type="entry name" value="APH"/>
    <property type="match status" value="1"/>
</dbReference>
<protein>
    <submittedName>
        <fullName evidence="2">Aminoglycoside phosphotransferase [Polynucleobacter necessarius subsp. asymbioticus QLW-P1DMWA-1]</fullName>
    </submittedName>
</protein>
<evidence type="ECO:0000313" key="2">
    <source>
        <dbReference type="EMBL" id="SRX78321.1"/>
    </source>
</evidence>
<dbReference type="GO" id="GO:0016740">
    <property type="term" value="F:transferase activity"/>
    <property type="evidence" value="ECO:0007669"/>
    <property type="project" value="UniProtKB-KW"/>
</dbReference>
<dbReference type="InterPro" id="IPR011009">
    <property type="entry name" value="Kinase-like_dom_sf"/>
</dbReference>
<dbReference type="InterPro" id="IPR041726">
    <property type="entry name" value="ACAD10_11_N"/>
</dbReference>
<reference evidence="2 3" key="1">
    <citation type="submission" date="2018-05" db="EMBL/GenBank/DDBJ databases">
        <authorList>
            <consortium name="IHU Genomes"/>
        </authorList>
    </citation>
    <scope>NUCLEOTIDE SEQUENCE [LARGE SCALE GENOMIC DNA]</scope>
    <source>
        <strain evidence="2 3">P7335</strain>
    </source>
</reference>
<sequence length="353" mass="38731">MHDDNPGDNPTEQHWGIDLRSLDAVVSERLGADGLRRELMGGGLSQTTLRYVGDIPAWGDSVIVRIPPLHGPLEPYNASGEAALGNWLAAQGIPVPRVIASAAHEPRIGRGYLISETVDGYVVRDGAPGLDDAAKQAMAHAYVDQLVALHRLADAARPAETLDWAPPKTASGVVERWTRSLRETSLVLPDFHVFLSDWLTRRMPDEDSTPTVVHGDYRLGNVMWSDAQTIAAVLDWEEAGAGDPYFDLGWTLMGTVGPDDLMMGILPRHEFLRMYAEKTGRPIDEDRLIWWEVAAGWSRICMEAKAIALLASGHYSDVRPLLSSYINRRLSIVLLEKIRAFEGSAVSLPAAIS</sequence>
<dbReference type="Proteomes" id="UP000252008">
    <property type="component" value="Unassembled WGS sequence"/>
</dbReference>
<keyword evidence="3" id="KW-1185">Reference proteome</keyword>
<dbReference type="PANTHER" id="PTHR21310">
    <property type="entry name" value="AMINOGLYCOSIDE PHOSPHOTRANSFERASE-RELATED-RELATED"/>
    <property type="match status" value="1"/>
</dbReference>
<keyword evidence="2" id="KW-0808">Transferase</keyword>
<dbReference type="SUPFAM" id="SSF56112">
    <property type="entry name" value="Protein kinase-like (PK-like)"/>
    <property type="match status" value="1"/>
</dbReference>
<dbReference type="Gene3D" id="3.90.1200.10">
    <property type="match status" value="1"/>
</dbReference>
<dbReference type="RefSeq" id="WP_165761550.1">
    <property type="nucleotide sequence ID" value="NZ_MVID01000002.1"/>
</dbReference>
<dbReference type="InterPro" id="IPR002575">
    <property type="entry name" value="Aminoglycoside_PTrfase"/>
</dbReference>
<gene>
    <name evidence="2" type="ORF">MPP7335_00044</name>
</gene>
<evidence type="ECO:0000259" key="1">
    <source>
        <dbReference type="Pfam" id="PF01636"/>
    </source>
</evidence>
<organism evidence="2 3">
    <name type="scientific">Mycolicibacterium parafortuitum</name>
    <name type="common">Mycobacterium parafortuitum</name>
    <dbReference type="NCBI Taxonomy" id="39692"/>
    <lineage>
        <taxon>Bacteria</taxon>
        <taxon>Bacillati</taxon>
        <taxon>Actinomycetota</taxon>
        <taxon>Actinomycetes</taxon>
        <taxon>Mycobacteriales</taxon>
        <taxon>Mycobacteriaceae</taxon>
        <taxon>Mycolicibacterium</taxon>
    </lineage>
</organism>
<dbReference type="EMBL" id="UEGS01000001">
    <property type="protein sequence ID" value="SRX78321.1"/>
    <property type="molecule type" value="Genomic_DNA"/>
</dbReference>
<proteinExistence type="predicted"/>
<accession>A0A375YB55</accession>
<dbReference type="AlphaFoldDB" id="A0A375YB55"/>
<dbReference type="STRING" id="39692.BST38_03085"/>
<dbReference type="InterPro" id="IPR051678">
    <property type="entry name" value="AGP_Transferase"/>
</dbReference>
<dbReference type="PANTHER" id="PTHR21310:SF40">
    <property type="entry name" value="AMINOGLYCOSIDE PHOSPHOTRANSFERASE DOMAIN-CONTAINING PROTEIN-RELATED"/>
    <property type="match status" value="1"/>
</dbReference>
<feature type="domain" description="Aminoglycoside phosphotransferase" evidence="1">
    <location>
        <begin position="59"/>
        <end position="259"/>
    </location>
</feature>